<comment type="caution">
    <text evidence="2">The sequence shown here is derived from an EMBL/GenBank/DDBJ whole genome shotgun (WGS) entry which is preliminary data.</text>
</comment>
<dbReference type="Proteomes" id="UP000886191">
    <property type="component" value="Unassembled WGS sequence"/>
</dbReference>
<gene>
    <name evidence="2" type="ORF">ENH87_11200</name>
</gene>
<dbReference type="AlphaFoldDB" id="A0A831QMM3"/>
<sequence>MYQPYNGTLAILHLMTIVAGGGLIWYWFFDTGENKKYPLGAFKETWDELKKKGLIRKGRVK</sequence>
<keyword evidence="1" id="KW-0472">Membrane</keyword>
<evidence type="ECO:0000256" key="1">
    <source>
        <dbReference type="SAM" id="Phobius"/>
    </source>
</evidence>
<name>A0A831QMM3_9FLAO</name>
<keyword evidence="1" id="KW-0812">Transmembrane</keyword>
<accession>A0A831QMM3</accession>
<organism evidence="2">
    <name type="scientific">Pricia antarctica</name>
    <dbReference type="NCBI Taxonomy" id="641691"/>
    <lineage>
        <taxon>Bacteria</taxon>
        <taxon>Pseudomonadati</taxon>
        <taxon>Bacteroidota</taxon>
        <taxon>Flavobacteriia</taxon>
        <taxon>Flavobacteriales</taxon>
        <taxon>Flavobacteriaceae</taxon>
        <taxon>Pricia</taxon>
    </lineage>
</organism>
<reference evidence="2" key="1">
    <citation type="journal article" date="2020" name="mSystems">
        <title>Genome- and Community-Level Interaction Insights into Carbon Utilization and Element Cycling Functions of Hydrothermarchaeota in Hydrothermal Sediment.</title>
        <authorList>
            <person name="Zhou Z."/>
            <person name="Liu Y."/>
            <person name="Xu W."/>
            <person name="Pan J."/>
            <person name="Luo Z.H."/>
            <person name="Li M."/>
        </authorList>
    </citation>
    <scope>NUCLEOTIDE SEQUENCE [LARGE SCALE GENOMIC DNA]</scope>
    <source>
        <strain evidence="2">HyVt-345</strain>
    </source>
</reference>
<feature type="transmembrane region" description="Helical" evidence="1">
    <location>
        <begin position="7"/>
        <end position="28"/>
    </location>
</feature>
<keyword evidence="1" id="KW-1133">Transmembrane helix</keyword>
<dbReference type="EMBL" id="DRGL01000039">
    <property type="protein sequence ID" value="HEA21474.1"/>
    <property type="molecule type" value="Genomic_DNA"/>
</dbReference>
<evidence type="ECO:0000313" key="2">
    <source>
        <dbReference type="EMBL" id="HEA21474.1"/>
    </source>
</evidence>
<protein>
    <submittedName>
        <fullName evidence="2">Uncharacterized protein</fullName>
    </submittedName>
</protein>
<proteinExistence type="predicted"/>